<name>A0A3S0JE90_STEMA</name>
<dbReference type="InterPro" id="IPR003692">
    <property type="entry name" value="Hydantoinase_B"/>
</dbReference>
<dbReference type="Proteomes" id="UP000271705">
    <property type="component" value="Unassembled WGS sequence"/>
</dbReference>
<accession>A0A3S0JE90</accession>
<comment type="caution">
    <text evidence="2">The sequence shown here is derived from an EMBL/GenBank/DDBJ whole genome shotgun (WGS) entry which is preliminary data.</text>
</comment>
<organism evidence="2 3">
    <name type="scientific">Stenotrophomonas maltophilia</name>
    <name type="common">Pseudomonas maltophilia</name>
    <name type="synonym">Xanthomonas maltophilia</name>
    <dbReference type="NCBI Taxonomy" id="40324"/>
    <lineage>
        <taxon>Bacteria</taxon>
        <taxon>Pseudomonadati</taxon>
        <taxon>Pseudomonadota</taxon>
        <taxon>Gammaproteobacteria</taxon>
        <taxon>Lysobacterales</taxon>
        <taxon>Lysobacteraceae</taxon>
        <taxon>Stenotrophomonas</taxon>
        <taxon>Stenotrophomonas maltophilia group</taxon>
    </lineage>
</organism>
<dbReference type="Pfam" id="PF02538">
    <property type="entry name" value="Hydantoinase_B"/>
    <property type="match status" value="1"/>
</dbReference>
<evidence type="ECO:0000313" key="2">
    <source>
        <dbReference type="EMBL" id="RTQ80764.1"/>
    </source>
</evidence>
<evidence type="ECO:0000259" key="1">
    <source>
        <dbReference type="Pfam" id="PF02538"/>
    </source>
</evidence>
<dbReference type="EMBL" id="RXLZ01000152">
    <property type="protein sequence ID" value="RTQ80764.1"/>
    <property type="molecule type" value="Genomic_DNA"/>
</dbReference>
<feature type="domain" description="Hydantoinase B/oxoprolinase" evidence="1">
    <location>
        <begin position="21"/>
        <end position="81"/>
    </location>
</feature>
<dbReference type="AlphaFoldDB" id="A0A3S0JE90"/>
<gene>
    <name evidence="2" type="ORF">EKL94_22160</name>
</gene>
<protein>
    <submittedName>
        <fullName evidence="2">Hydantoinase B/oxoprolinase family protein</fullName>
    </submittedName>
</protein>
<reference evidence="2 3" key="1">
    <citation type="submission" date="2018-12" db="EMBL/GenBank/DDBJ databases">
        <authorList>
            <person name="Kartti S."/>
            <person name="Manni A."/>
            <person name="Chemao El Fihri M.W."/>
            <person name="Laamarti M."/>
            <person name="Temsamani L."/>
            <person name="El Jamali J.E."/>
            <person name="Ouadghiri M."/>
            <person name="Ibrahimi A."/>
            <person name="Filati-Maltouf A."/>
        </authorList>
    </citation>
    <scope>NUCLEOTIDE SEQUENCE [LARGE SCALE GENOMIC DNA]</scope>
    <source>
        <strain evidence="2 3">MDMC339</strain>
    </source>
</reference>
<feature type="non-terminal residue" evidence="2">
    <location>
        <position position="1"/>
    </location>
</feature>
<dbReference type="GO" id="GO:0003824">
    <property type="term" value="F:catalytic activity"/>
    <property type="evidence" value="ECO:0007669"/>
    <property type="project" value="InterPro"/>
</dbReference>
<dbReference type="RefSeq" id="WP_185830082.1">
    <property type="nucleotide sequence ID" value="NZ_RXLZ01000152.1"/>
</dbReference>
<proteinExistence type="predicted"/>
<evidence type="ECO:0000313" key="3">
    <source>
        <dbReference type="Proteomes" id="UP000271705"/>
    </source>
</evidence>
<sequence length="112" mass="12143">FVFHNENAIRTRGPVGGLGSVDKEHTPTWALEGGREGSANYAEVIRRDGRREIYAVVTALTVNNGDVIRIHTASGGGYGDPRKRSRDKVLEDLKNGFISAEVATEVYGVTIS</sequence>